<keyword evidence="2" id="KW-1185">Reference proteome</keyword>
<sequence>MRTIVFRRLPKGVLRQPFSKRVLDGEPLQFSRDPLRGVGRFGRGCVRYDRKSVYTQSFDGWTIGV</sequence>
<evidence type="ECO:0000313" key="1">
    <source>
        <dbReference type="EMBL" id="TYL38773.1"/>
    </source>
</evidence>
<dbReference type="AlphaFoldDB" id="A0A8J8Q5B8"/>
<dbReference type="EMBL" id="PHNJ01000004">
    <property type="protein sequence ID" value="TYL38773.1"/>
    <property type="molecule type" value="Genomic_DNA"/>
</dbReference>
<reference evidence="1" key="1">
    <citation type="submission" date="2017-11" db="EMBL/GenBank/DDBJ databases">
        <authorList>
            <person name="Kajale S.C."/>
            <person name="Sharma A."/>
        </authorList>
    </citation>
    <scope>NUCLEOTIDE SEQUENCE</scope>
    <source>
        <strain evidence="1">LS1_42</strain>
    </source>
</reference>
<protein>
    <submittedName>
        <fullName evidence="1">Uncharacterized protein</fullName>
    </submittedName>
</protein>
<gene>
    <name evidence="1" type="ORF">CV102_09670</name>
</gene>
<proteinExistence type="predicted"/>
<dbReference type="Proteomes" id="UP000766904">
    <property type="component" value="Unassembled WGS sequence"/>
</dbReference>
<evidence type="ECO:0000313" key="2">
    <source>
        <dbReference type="Proteomes" id="UP000766904"/>
    </source>
</evidence>
<organism evidence="1 2">
    <name type="scientific">Natronococcus pandeyae</name>
    <dbReference type="NCBI Taxonomy" id="2055836"/>
    <lineage>
        <taxon>Archaea</taxon>
        <taxon>Methanobacteriati</taxon>
        <taxon>Methanobacteriota</taxon>
        <taxon>Stenosarchaea group</taxon>
        <taxon>Halobacteria</taxon>
        <taxon>Halobacteriales</taxon>
        <taxon>Natrialbaceae</taxon>
        <taxon>Natronococcus</taxon>
    </lineage>
</organism>
<accession>A0A8J8Q5B8</accession>
<comment type="caution">
    <text evidence="1">The sequence shown here is derived from an EMBL/GenBank/DDBJ whole genome shotgun (WGS) entry which is preliminary data.</text>
</comment>
<name>A0A8J8Q5B8_9EURY</name>